<reference evidence="2" key="1">
    <citation type="journal article" date="2012" name="J. Microbiol. Biotechnol.">
        <title>Ramlibacter ginsenosidimutans sp. nov., with ginsenoside-converting activity.</title>
        <authorList>
            <person name="Wang L."/>
            <person name="An D.S."/>
            <person name="Kim S.G."/>
            <person name="Jin F.X."/>
            <person name="Kim S.C."/>
            <person name="Lee S.T."/>
            <person name="Im W.T."/>
        </authorList>
    </citation>
    <scope>NUCLEOTIDE SEQUENCE</scope>
    <source>
        <strain evidence="2">KACC 17527</strain>
    </source>
</reference>
<dbReference type="RefSeq" id="WP_201175043.1">
    <property type="nucleotide sequence ID" value="NZ_JAEPWM010000009.1"/>
</dbReference>
<comment type="caution">
    <text evidence="2">The sequence shown here is derived from an EMBL/GenBank/DDBJ whole genome shotgun (WGS) entry which is preliminary data.</text>
</comment>
<accession>A0A934TV61</accession>
<protein>
    <submittedName>
        <fullName evidence="2">Uncharacterized protein</fullName>
    </submittedName>
</protein>
<dbReference type="AlphaFoldDB" id="A0A934TV61"/>
<reference evidence="2" key="2">
    <citation type="submission" date="2021-01" db="EMBL/GenBank/DDBJ databases">
        <authorList>
            <person name="Kang M."/>
        </authorList>
    </citation>
    <scope>NUCLEOTIDE SEQUENCE</scope>
    <source>
        <strain evidence="2">KACC 17527</strain>
    </source>
</reference>
<keyword evidence="3" id="KW-1185">Reference proteome</keyword>
<dbReference type="Proteomes" id="UP000630528">
    <property type="component" value="Unassembled WGS sequence"/>
</dbReference>
<sequence>MQNPVYHVLLEGRRVGPYDRRTIVGMKVKKALSSKSVLVGEDGSRTTVGELVRQALPDHGFAASSQGAAPAGAPSRPVVQGIHPARVLEVQGAGYTIPPFQGEVDVRVQGKVLRVSGRFRVGPDWKEERIKFPLQDIAHARLRATIVDLWIRSPDGSGTQRVSLDLLKPEAAGELAESLPHAAPYPGSEPLAGRTAARTRAGSSLLWASVVGAAVAFATLAAWLLLLRGA</sequence>
<evidence type="ECO:0000313" key="2">
    <source>
        <dbReference type="EMBL" id="MBK6008187.1"/>
    </source>
</evidence>
<organism evidence="2 3">
    <name type="scientific">Ramlibacter ginsenosidimutans</name>
    <dbReference type="NCBI Taxonomy" id="502333"/>
    <lineage>
        <taxon>Bacteria</taxon>
        <taxon>Pseudomonadati</taxon>
        <taxon>Pseudomonadota</taxon>
        <taxon>Betaproteobacteria</taxon>
        <taxon>Burkholderiales</taxon>
        <taxon>Comamonadaceae</taxon>
        <taxon>Ramlibacter</taxon>
    </lineage>
</organism>
<keyword evidence="1" id="KW-1133">Transmembrane helix</keyword>
<dbReference type="EMBL" id="JAEPWM010000009">
    <property type="protein sequence ID" value="MBK6008187.1"/>
    <property type="molecule type" value="Genomic_DNA"/>
</dbReference>
<gene>
    <name evidence="2" type="ORF">JJB11_18950</name>
</gene>
<keyword evidence="1" id="KW-0472">Membrane</keyword>
<proteinExistence type="predicted"/>
<evidence type="ECO:0000313" key="3">
    <source>
        <dbReference type="Proteomes" id="UP000630528"/>
    </source>
</evidence>
<name>A0A934TV61_9BURK</name>
<feature type="transmembrane region" description="Helical" evidence="1">
    <location>
        <begin position="205"/>
        <end position="227"/>
    </location>
</feature>
<keyword evidence="1" id="KW-0812">Transmembrane</keyword>
<evidence type="ECO:0000256" key="1">
    <source>
        <dbReference type="SAM" id="Phobius"/>
    </source>
</evidence>